<dbReference type="Pfam" id="PF01370">
    <property type="entry name" value="Epimerase"/>
    <property type="match status" value="1"/>
</dbReference>
<dbReference type="InterPro" id="IPR036291">
    <property type="entry name" value="NAD(P)-bd_dom_sf"/>
</dbReference>
<dbReference type="PANTHER" id="PTHR11092:SF0">
    <property type="entry name" value="EPIMERASE FAMILY PROTEIN SDR39U1"/>
    <property type="match status" value="1"/>
</dbReference>
<dbReference type="Pfam" id="PF08338">
    <property type="entry name" value="DUF1731"/>
    <property type="match status" value="1"/>
</dbReference>
<dbReference type="EMBL" id="CP017962">
    <property type="protein sequence ID" value="APC47255.1"/>
    <property type="molecule type" value="Genomic_DNA"/>
</dbReference>
<dbReference type="Gene3D" id="3.40.50.720">
    <property type="entry name" value="NAD(P)-binding Rossmann-like Domain"/>
    <property type="match status" value="1"/>
</dbReference>
<evidence type="ECO:0000313" key="4">
    <source>
        <dbReference type="EMBL" id="APC47255.1"/>
    </source>
</evidence>
<dbReference type="CDD" id="cd05242">
    <property type="entry name" value="SDR_a8"/>
    <property type="match status" value="1"/>
</dbReference>
<dbReference type="NCBIfam" id="TIGR01777">
    <property type="entry name" value="yfcH"/>
    <property type="match status" value="1"/>
</dbReference>
<name>A0AAC9J000_VIRHA</name>
<dbReference type="SUPFAM" id="SSF51735">
    <property type="entry name" value="NAD(P)-binding Rossmann-fold domains"/>
    <property type="match status" value="1"/>
</dbReference>
<dbReference type="RefSeq" id="WP_071648259.1">
    <property type="nucleotide sequence ID" value="NZ_CP017962.1"/>
</dbReference>
<dbReference type="KEGG" id="vhl:BME96_03230"/>
<evidence type="ECO:0000256" key="1">
    <source>
        <dbReference type="ARBA" id="ARBA00009353"/>
    </source>
</evidence>
<dbReference type="InterPro" id="IPR010099">
    <property type="entry name" value="SDR39U1"/>
</dbReference>
<protein>
    <submittedName>
        <fullName evidence="4">TIGR01777 family protein</fullName>
    </submittedName>
</protein>
<dbReference type="PANTHER" id="PTHR11092">
    <property type="entry name" value="SUGAR NUCLEOTIDE EPIMERASE RELATED"/>
    <property type="match status" value="1"/>
</dbReference>
<organism evidence="4 5">
    <name type="scientific">Virgibacillus halodenitrificans</name>
    <name type="common">Bacillus halodenitrificans</name>
    <dbReference type="NCBI Taxonomy" id="1482"/>
    <lineage>
        <taxon>Bacteria</taxon>
        <taxon>Bacillati</taxon>
        <taxon>Bacillota</taxon>
        <taxon>Bacilli</taxon>
        <taxon>Bacillales</taxon>
        <taxon>Bacillaceae</taxon>
        <taxon>Virgibacillus</taxon>
    </lineage>
</organism>
<gene>
    <name evidence="4" type="ORF">BME96_03230</name>
</gene>
<dbReference type="InterPro" id="IPR001509">
    <property type="entry name" value="Epimerase_deHydtase"/>
</dbReference>
<dbReference type="GeneID" id="71513397"/>
<accession>A0AAC9J000</accession>
<sequence length="302" mass="34254">MNILITGGTGFVGKHLTASLHKKDHHTYILTRSPENKENTNLSTFIGYDYPAEKLPVIHAVVNLAGESLFGYWSKKKKDAILSSRINTTNHVIDLLQKMKTKPDVLISGSAVGYYGTSEDLIFTEATKQSGNDFLAHVTTQWEKAAKKAEDFDIRTVYTRFGVILGEEGSLPYMQLPVKLFAGGKIGNGEQWLSWVHVEDVVRLLEFCIFNKEMKGPINVTSPHPKRNKDFMRSLANVLHRPYWLPVPSPLIRLVVGEMAILVNKGQYVLPQKALDNQFEFSFPYLKEALQHIKQRHQDFNK</sequence>
<comment type="similarity">
    <text evidence="1">Belongs to the NAD(P)-dependent epimerase/dehydratase family. SDR39U1 subfamily.</text>
</comment>
<proteinExistence type="inferred from homology"/>
<evidence type="ECO:0000259" key="3">
    <source>
        <dbReference type="Pfam" id="PF08338"/>
    </source>
</evidence>
<dbReference type="Proteomes" id="UP000182945">
    <property type="component" value="Chromosome"/>
</dbReference>
<feature type="domain" description="DUF1731" evidence="3">
    <location>
        <begin position="247"/>
        <end position="293"/>
    </location>
</feature>
<feature type="domain" description="NAD-dependent epimerase/dehydratase" evidence="2">
    <location>
        <begin position="3"/>
        <end position="211"/>
    </location>
</feature>
<dbReference type="InterPro" id="IPR013549">
    <property type="entry name" value="DUF1731"/>
</dbReference>
<evidence type="ECO:0000313" key="5">
    <source>
        <dbReference type="Proteomes" id="UP000182945"/>
    </source>
</evidence>
<evidence type="ECO:0000259" key="2">
    <source>
        <dbReference type="Pfam" id="PF01370"/>
    </source>
</evidence>
<reference evidence="4 5" key="1">
    <citation type="submission" date="2016-11" db="EMBL/GenBank/DDBJ databases">
        <title>Complete genome sequencing of Virgibacillus halodenitrificans PDB-F2.</title>
        <authorList>
            <person name="Sun Z."/>
            <person name="Zhou Y."/>
            <person name="Li H."/>
        </authorList>
    </citation>
    <scope>NUCLEOTIDE SEQUENCE [LARGE SCALE GENOMIC DNA]</scope>
    <source>
        <strain evidence="4 5">PDB-F2</strain>
    </source>
</reference>
<dbReference type="AlphaFoldDB" id="A0AAC9J000"/>